<dbReference type="Proteomes" id="UP000094112">
    <property type="component" value="Unassembled WGS sequence"/>
</dbReference>
<dbReference type="PANTHER" id="PTHR13230:SF5">
    <property type="entry name" value="GENERAL TRANSCRIPTION FACTOR 3C POLYPEPTIDE 5"/>
    <property type="match status" value="1"/>
</dbReference>
<dbReference type="InterPro" id="IPR019136">
    <property type="entry name" value="TF_IIIC_su-5_HTH"/>
</dbReference>
<organism evidence="8 9">
    <name type="scientific">Wickerhamomyces anomalus (strain ATCC 58044 / CBS 1984 / NCYC 433 / NRRL Y-366-8)</name>
    <name type="common">Yeast</name>
    <name type="synonym">Hansenula anomala</name>
    <dbReference type="NCBI Taxonomy" id="683960"/>
    <lineage>
        <taxon>Eukaryota</taxon>
        <taxon>Fungi</taxon>
        <taxon>Dikarya</taxon>
        <taxon>Ascomycota</taxon>
        <taxon>Saccharomycotina</taxon>
        <taxon>Saccharomycetes</taxon>
        <taxon>Phaffomycetales</taxon>
        <taxon>Wickerhamomycetaceae</taxon>
        <taxon>Wickerhamomyces</taxon>
    </lineage>
</organism>
<evidence type="ECO:0000256" key="1">
    <source>
        <dbReference type="ARBA" id="ARBA00004123"/>
    </source>
</evidence>
<dbReference type="GO" id="GO:0000127">
    <property type="term" value="C:transcription factor TFIIIC complex"/>
    <property type="evidence" value="ECO:0007669"/>
    <property type="project" value="InterPro"/>
</dbReference>
<evidence type="ECO:0000313" key="8">
    <source>
        <dbReference type="EMBL" id="ODQ58831.1"/>
    </source>
</evidence>
<dbReference type="Gene3D" id="3.30.200.160">
    <property type="entry name" value="TFIIIC, subcomplex tauA, subunit Sfc1, barrel domain"/>
    <property type="match status" value="1"/>
</dbReference>
<keyword evidence="2" id="KW-0238">DNA-binding</keyword>
<reference evidence="8 9" key="1">
    <citation type="journal article" date="2016" name="Proc. Natl. Acad. Sci. U.S.A.">
        <title>Comparative genomics of biotechnologically important yeasts.</title>
        <authorList>
            <person name="Riley R."/>
            <person name="Haridas S."/>
            <person name="Wolfe K.H."/>
            <person name="Lopes M.R."/>
            <person name="Hittinger C.T."/>
            <person name="Goeker M."/>
            <person name="Salamov A.A."/>
            <person name="Wisecaver J.H."/>
            <person name="Long T.M."/>
            <person name="Calvey C.H."/>
            <person name="Aerts A.L."/>
            <person name="Barry K.W."/>
            <person name="Choi C."/>
            <person name="Clum A."/>
            <person name="Coughlan A.Y."/>
            <person name="Deshpande S."/>
            <person name="Douglass A.P."/>
            <person name="Hanson S.J."/>
            <person name="Klenk H.-P."/>
            <person name="LaButti K.M."/>
            <person name="Lapidus A."/>
            <person name="Lindquist E.A."/>
            <person name="Lipzen A.M."/>
            <person name="Meier-Kolthoff J.P."/>
            <person name="Ohm R.A."/>
            <person name="Otillar R.P."/>
            <person name="Pangilinan J.L."/>
            <person name="Peng Y."/>
            <person name="Rokas A."/>
            <person name="Rosa C.A."/>
            <person name="Scheuner C."/>
            <person name="Sibirny A.A."/>
            <person name="Slot J.C."/>
            <person name="Stielow J.B."/>
            <person name="Sun H."/>
            <person name="Kurtzman C.P."/>
            <person name="Blackwell M."/>
            <person name="Grigoriev I.V."/>
            <person name="Jeffries T.W."/>
        </authorList>
    </citation>
    <scope>NUCLEOTIDE SEQUENCE [LARGE SCALE GENOMIC DNA]</scope>
    <source>
        <strain evidence="9">ATCC 58044 / CBS 1984 / NCYC 433 / NRRL Y-366-8</strain>
    </source>
</reference>
<evidence type="ECO:0000256" key="3">
    <source>
        <dbReference type="ARBA" id="ARBA00023163"/>
    </source>
</evidence>
<proteinExistence type="predicted"/>
<feature type="domain" description="Transcription factor IIIC subunit Tfc1/Sfc1 triple barrel" evidence="7">
    <location>
        <begin position="19"/>
        <end position="132"/>
    </location>
</feature>
<dbReference type="RefSeq" id="XP_019038038.1">
    <property type="nucleotide sequence ID" value="XM_019185728.1"/>
</dbReference>
<dbReference type="PANTHER" id="PTHR13230">
    <property type="entry name" value="GENERAL TRANSCRIPTION FACTOR IIIC, POLYPEPTIDE 5"/>
    <property type="match status" value="1"/>
</dbReference>
<keyword evidence="9" id="KW-1185">Reference proteome</keyword>
<dbReference type="OrthoDB" id="5598268at2759"/>
<protein>
    <recommendedName>
        <fullName evidence="10">Transcription factor IIIC subunit 5 HTH domain-containing protein</fullName>
    </recommendedName>
</protein>
<dbReference type="Pfam" id="PF09734">
    <property type="entry name" value="Tau95"/>
    <property type="match status" value="1"/>
</dbReference>
<sequence>MSAKQQAKEHSLDIPHISCIEFPLKVKNVEKAFDMVGGADNIIQSCLDDQVPLELRFTKNIYEHPVNAKVNKREHILIKISVPKKEFNENNRNIQKTLEQLHTNGKKQIHITPLAIINKTFRFREMSDFQYQVKNSEYVQQVNESIHSLNFDKIKELRFEQDTRPWDFDVKDKQLFDLPPPPRFSSIPLPFNYHYKKNAASVVKEGKLTRKNKHIKLNSIIIKFNDEAPKQPSIELLNQLKVFQSEQDNPFFKDTIITLDILKKLFDEKPIWIRKHLEAILPNPLKPCLKYALPQISYSFTKGPWRQSYIKFGIDPRTSPKYGKYQTEGFRVPNYFQKIPKGFMSEIPNGVSASFQFDGTQVPLTLSFQLENILDEQVQDLLKKAIIRTECDFQDGWYDALSMFKVRRLMRYKLKVLVDGGRFESDKISHIMNNLQVQEANNEKDDGSDDEDEIEDEEIEDYELDVKEANYDEIVKYLEKFNERGATQIKELSSLIKQKDLDI</sequence>
<name>A0A1E3P044_WICAA</name>
<dbReference type="InterPro" id="IPR040454">
    <property type="entry name" value="TF_IIIC_Tfc1/Sfc1"/>
</dbReference>
<dbReference type="Pfam" id="PF17682">
    <property type="entry name" value="Tau95_N"/>
    <property type="match status" value="1"/>
</dbReference>
<evidence type="ECO:0000313" key="9">
    <source>
        <dbReference type="Proteomes" id="UP000094112"/>
    </source>
</evidence>
<evidence type="ECO:0008006" key="10">
    <source>
        <dbReference type="Google" id="ProtNLM"/>
    </source>
</evidence>
<dbReference type="InterPro" id="IPR041499">
    <property type="entry name" value="Tfc1/Sfc1_N"/>
</dbReference>
<feature type="compositionally biased region" description="Acidic residues" evidence="5">
    <location>
        <begin position="446"/>
        <end position="459"/>
    </location>
</feature>
<dbReference type="GO" id="GO:0001002">
    <property type="term" value="F:RNA polymerase III type 1 promoter sequence-specific DNA binding"/>
    <property type="evidence" value="ECO:0007669"/>
    <property type="project" value="TreeGrafter"/>
</dbReference>
<dbReference type="STRING" id="683960.A0A1E3P044"/>
<dbReference type="GO" id="GO:0006384">
    <property type="term" value="P:transcription initiation at RNA polymerase III promoter"/>
    <property type="evidence" value="ECO:0007669"/>
    <property type="project" value="InterPro"/>
</dbReference>
<feature type="domain" description="Transcription factor IIIC subunit 5 HTH" evidence="6">
    <location>
        <begin position="178"/>
        <end position="331"/>
    </location>
</feature>
<dbReference type="InterPro" id="IPR042536">
    <property type="entry name" value="TFIIIC_tauA_Sfc1"/>
</dbReference>
<evidence type="ECO:0000259" key="7">
    <source>
        <dbReference type="Pfam" id="PF17682"/>
    </source>
</evidence>
<evidence type="ECO:0000256" key="5">
    <source>
        <dbReference type="SAM" id="MobiDB-lite"/>
    </source>
</evidence>
<comment type="subcellular location">
    <subcellularLocation>
        <location evidence="1">Nucleus</location>
    </subcellularLocation>
</comment>
<keyword evidence="3" id="KW-0804">Transcription</keyword>
<gene>
    <name evidence="8" type="ORF">WICANDRAFT_84550</name>
</gene>
<dbReference type="AlphaFoldDB" id="A0A1E3P044"/>
<dbReference type="GO" id="GO:0005634">
    <property type="term" value="C:nucleus"/>
    <property type="evidence" value="ECO:0007669"/>
    <property type="project" value="UniProtKB-SubCell"/>
</dbReference>
<dbReference type="GeneID" id="30202974"/>
<feature type="region of interest" description="Disordered" evidence="5">
    <location>
        <begin position="439"/>
        <end position="459"/>
    </location>
</feature>
<evidence type="ECO:0000259" key="6">
    <source>
        <dbReference type="Pfam" id="PF09734"/>
    </source>
</evidence>
<dbReference type="EMBL" id="KV454211">
    <property type="protein sequence ID" value="ODQ58831.1"/>
    <property type="molecule type" value="Genomic_DNA"/>
</dbReference>
<keyword evidence="4" id="KW-0539">Nucleus</keyword>
<evidence type="ECO:0000256" key="2">
    <source>
        <dbReference type="ARBA" id="ARBA00023125"/>
    </source>
</evidence>
<evidence type="ECO:0000256" key="4">
    <source>
        <dbReference type="ARBA" id="ARBA00023242"/>
    </source>
</evidence>
<accession>A0A1E3P044</accession>
<dbReference type="GO" id="GO:0001003">
    <property type="term" value="F:RNA polymerase III type 2 promoter sequence-specific DNA binding"/>
    <property type="evidence" value="ECO:0007669"/>
    <property type="project" value="TreeGrafter"/>
</dbReference>